<dbReference type="InterPro" id="IPR021557">
    <property type="entry name" value="DUF3016"/>
</dbReference>
<evidence type="ECO:0000313" key="3">
    <source>
        <dbReference type="Proteomes" id="UP001055102"/>
    </source>
</evidence>
<accession>A0ABQ4SZ34</accession>
<feature type="signal peptide" evidence="1">
    <location>
        <begin position="1"/>
        <end position="21"/>
    </location>
</feature>
<organism evidence="2 3">
    <name type="scientific">Methylobacterium jeotgali</name>
    <dbReference type="NCBI Taxonomy" id="381630"/>
    <lineage>
        <taxon>Bacteria</taxon>
        <taxon>Pseudomonadati</taxon>
        <taxon>Pseudomonadota</taxon>
        <taxon>Alphaproteobacteria</taxon>
        <taxon>Hyphomicrobiales</taxon>
        <taxon>Methylobacteriaceae</taxon>
        <taxon>Methylobacterium</taxon>
    </lineage>
</organism>
<gene>
    <name evidence="2" type="ORF">AOPFMNJM_3811</name>
</gene>
<dbReference type="RefSeq" id="WP_238278181.1">
    <property type="nucleotide sequence ID" value="NZ_BPQR01000080.1"/>
</dbReference>
<evidence type="ECO:0000313" key="2">
    <source>
        <dbReference type="EMBL" id="GJE08474.1"/>
    </source>
</evidence>
<comment type="caution">
    <text evidence="2">The sequence shown here is derived from an EMBL/GenBank/DDBJ whole genome shotgun (WGS) entry which is preliminary data.</text>
</comment>
<dbReference type="EMBL" id="BPQR01000080">
    <property type="protein sequence ID" value="GJE08474.1"/>
    <property type="molecule type" value="Genomic_DNA"/>
</dbReference>
<keyword evidence="1" id="KW-0732">Signal</keyword>
<name>A0ABQ4SZ34_9HYPH</name>
<dbReference type="Pfam" id="PF11454">
    <property type="entry name" value="DUF3016"/>
    <property type="match status" value="1"/>
</dbReference>
<evidence type="ECO:0000256" key="1">
    <source>
        <dbReference type="SAM" id="SignalP"/>
    </source>
</evidence>
<feature type="chain" id="PRO_5046148796" description="DUF3016 domain-containing protein" evidence="1">
    <location>
        <begin position="22"/>
        <end position="163"/>
    </location>
</feature>
<keyword evidence="3" id="KW-1185">Reference proteome</keyword>
<evidence type="ECO:0008006" key="4">
    <source>
        <dbReference type="Google" id="ProtNLM"/>
    </source>
</evidence>
<reference evidence="2" key="1">
    <citation type="journal article" date="2021" name="Front. Microbiol.">
        <title>Comprehensive Comparative Genomics and Phenotyping of Methylobacterium Species.</title>
        <authorList>
            <person name="Alessa O."/>
            <person name="Ogura Y."/>
            <person name="Fujitani Y."/>
            <person name="Takami H."/>
            <person name="Hayashi T."/>
            <person name="Sahin N."/>
            <person name="Tani A."/>
        </authorList>
    </citation>
    <scope>NUCLEOTIDE SEQUENCE</scope>
    <source>
        <strain evidence="2">LMG 23639</strain>
    </source>
</reference>
<proteinExistence type="predicted"/>
<sequence>MRRGALAGAALALLAAGPALAEVRVRYVEPERFTDAQNRTTSGMTLRVTLAEMTRAFEEFGARTLPPGDALDVTVTDIDLAGFERPGFSGPDGVRVVSDVSPPRIRLSYVLRRGRQRLAAGEETLTDINFMLTANARFSSGPLYYERALLRDWFTRRFGPARR</sequence>
<dbReference type="Proteomes" id="UP001055102">
    <property type="component" value="Unassembled WGS sequence"/>
</dbReference>
<protein>
    <recommendedName>
        <fullName evidence="4">DUF3016 domain-containing protein</fullName>
    </recommendedName>
</protein>
<reference evidence="2" key="2">
    <citation type="submission" date="2021-08" db="EMBL/GenBank/DDBJ databases">
        <authorList>
            <person name="Tani A."/>
            <person name="Ola A."/>
            <person name="Ogura Y."/>
            <person name="Katsura K."/>
            <person name="Hayashi T."/>
        </authorList>
    </citation>
    <scope>NUCLEOTIDE SEQUENCE</scope>
    <source>
        <strain evidence="2">LMG 23639</strain>
    </source>
</reference>